<evidence type="ECO:0000313" key="1">
    <source>
        <dbReference type="EMBL" id="RKR85158.1"/>
    </source>
</evidence>
<dbReference type="RefSeq" id="WP_121201231.1">
    <property type="nucleotide sequence ID" value="NZ_RBKU01000001.1"/>
</dbReference>
<protein>
    <submittedName>
        <fullName evidence="1">Uncharacterized protein</fullName>
    </submittedName>
</protein>
<sequence>MTSDLVTRYRITGDGITRHNRTSDLIARYKGAGYDVTNSRIPSFVLPLSAPIRIPIPKKHRFCNTKTVKAMPKPRQTAQGPVKTQFLPKARVQTKNRLEQAGIGQSPILLAICAANGVLSILRGYSAAFLPAKRKKTGYRRVSFITVYTLNALYRPIPGGWYSLLPITKNIWTILMLSQ</sequence>
<gene>
    <name evidence="1" type="ORF">BDD43_5419</name>
</gene>
<dbReference type="OrthoDB" id="9821922at2"/>
<dbReference type="Proteomes" id="UP000268007">
    <property type="component" value="Unassembled WGS sequence"/>
</dbReference>
<proteinExistence type="predicted"/>
<organism evidence="1 2">
    <name type="scientific">Mucilaginibacter gracilis</name>
    <dbReference type="NCBI Taxonomy" id="423350"/>
    <lineage>
        <taxon>Bacteria</taxon>
        <taxon>Pseudomonadati</taxon>
        <taxon>Bacteroidota</taxon>
        <taxon>Sphingobacteriia</taxon>
        <taxon>Sphingobacteriales</taxon>
        <taxon>Sphingobacteriaceae</taxon>
        <taxon>Mucilaginibacter</taxon>
    </lineage>
</organism>
<name>A0A495J9J9_9SPHI</name>
<evidence type="ECO:0000313" key="2">
    <source>
        <dbReference type="Proteomes" id="UP000268007"/>
    </source>
</evidence>
<dbReference type="AlphaFoldDB" id="A0A495J9J9"/>
<dbReference type="EMBL" id="RBKU01000001">
    <property type="protein sequence ID" value="RKR85158.1"/>
    <property type="molecule type" value="Genomic_DNA"/>
</dbReference>
<comment type="caution">
    <text evidence="1">The sequence shown here is derived from an EMBL/GenBank/DDBJ whole genome shotgun (WGS) entry which is preliminary data.</text>
</comment>
<accession>A0A495J9J9</accession>
<reference evidence="1 2" key="1">
    <citation type="submission" date="2018-10" db="EMBL/GenBank/DDBJ databases">
        <title>Genomic Encyclopedia of Archaeal and Bacterial Type Strains, Phase II (KMG-II): from individual species to whole genera.</title>
        <authorList>
            <person name="Goeker M."/>
        </authorList>
    </citation>
    <scope>NUCLEOTIDE SEQUENCE [LARGE SCALE GENOMIC DNA]</scope>
    <source>
        <strain evidence="1 2">DSM 18602</strain>
    </source>
</reference>
<keyword evidence="2" id="KW-1185">Reference proteome</keyword>